<comment type="catalytic activity">
    <reaction evidence="8">
        <text>Mo-molybdopterin + GTP + H(+) = Mo-molybdopterin guanine dinucleotide + diphosphate</text>
        <dbReference type="Rhea" id="RHEA:34243"/>
        <dbReference type="ChEBI" id="CHEBI:15378"/>
        <dbReference type="ChEBI" id="CHEBI:33019"/>
        <dbReference type="ChEBI" id="CHEBI:37565"/>
        <dbReference type="ChEBI" id="CHEBI:71302"/>
        <dbReference type="ChEBI" id="CHEBI:71310"/>
        <dbReference type="EC" id="2.7.7.77"/>
    </reaction>
</comment>
<sequence length="388" mass="43147">MKKQEGSVTLKEHKKHSIIKRPAYGNFGSQEWAIVGTPCGAIKSLADTLIKALSPAYKCAYVDALHGDGEEALPGRLSSGAVAAYTDQINYHQLDYHKPFDAFQYRQFFSEMDVVLVNGNHREAKAQVVVIDTAKKTSLQKRVTQLTNVQLLLLANDTEEVFDFVKEALPDWQSIPLYRLQETDKIIAFWKQQLQEAKPKLNGLVLAGGKSVRMGQDKGAIAWHGKEQRYYMADLLAGLCTETFISCRPEQQSDIASAYTALPDTFTGLGPYGAILSAFREQPDAAWLVVACDLPLLDKATLQHLIQNRNSSALATTYASPHDGFPEPLITIWEPKSYPVLLSFLAQGYTCPRKVLRNTDIALLQPLHPDALMNVNTPDELERVGKML</sequence>
<dbReference type="InterPro" id="IPR013482">
    <property type="entry name" value="Molybde_CF_guanTrfase"/>
</dbReference>
<organism evidence="10 11">
    <name type="scientific">Pontibacter ummariensis</name>
    <dbReference type="NCBI Taxonomy" id="1610492"/>
    <lineage>
        <taxon>Bacteria</taxon>
        <taxon>Pseudomonadati</taxon>
        <taxon>Bacteroidota</taxon>
        <taxon>Cytophagia</taxon>
        <taxon>Cytophagales</taxon>
        <taxon>Hymenobacteraceae</taxon>
        <taxon>Pontibacter</taxon>
    </lineage>
</organism>
<dbReference type="EC" id="2.7.7.77" evidence="8"/>
<comment type="function">
    <text evidence="8">Transfers a GMP moiety from GTP to Mo-molybdopterin (Mo-MPT) cofactor (Moco or molybdenum cofactor) to form Mo-molybdopterin guanine dinucleotide (Mo-MGD) cofactor.</text>
</comment>
<gene>
    <name evidence="8" type="primary">mobA</name>
    <name evidence="10" type="ORF">SAMN06296052_115129</name>
</gene>
<keyword evidence="3 8" id="KW-0479">Metal-binding</keyword>
<dbReference type="GO" id="GO:0005737">
    <property type="term" value="C:cytoplasm"/>
    <property type="evidence" value="ECO:0007669"/>
    <property type="project" value="UniProtKB-SubCell"/>
</dbReference>
<accession>A0A239I547</accession>
<evidence type="ECO:0000256" key="7">
    <source>
        <dbReference type="ARBA" id="ARBA00023150"/>
    </source>
</evidence>
<dbReference type="GO" id="GO:0006777">
    <property type="term" value="P:Mo-molybdopterin cofactor biosynthetic process"/>
    <property type="evidence" value="ECO:0007669"/>
    <property type="project" value="UniProtKB-KW"/>
</dbReference>
<evidence type="ECO:0000259" key="9">
    <source>
        <dbReference type="Pfam" id="PF12804"/>
    </source>
</evidence>
<protein>
    <recommendedName>
        <fullName evidence="8">Probable molybdenum cofactor guanylyltransferase</fullName>
        <shortName evidence="8">MoCo guanylyltransferase</shortName>
        <ecNumber evidence="8">2.7.7.77</ecNumber>
    </recommendedName>
    <alternativeName>
        <fullName evidence="8">GTP:molybdopterin guanylyltransferase</fullName>
    </alternativeName>
    <alternativeName>
        <fullName evidence="8">Mo-MPT guanylyltransferase</fullName>
    </alternativeName>
    <alternativeName>
        <fullName evidence="8">Molybdopterin guanylyltransferase</fullName>
    </alternativeName>
    <alternativeName>
        <fullName evidence="8">Molybdopterin-guanine dinucleotide synthase</fullName>
        <shortName evidence="8">MGD synthase</shortName>
    </alternativeName>
</protein>
<dbReference type="GO" id="GO:0005525">
    <property type="term" value="F:GTP binding"/>
    <property type="evidence" value="ECO:0007669"/>
    <property type="project" value="UniProtKB-UniRule"/>
</dbReference>
<feature type="binding site" evidence="8">
    <location>
        <position position="218"/>
    </location>
    <ligand>
        <name>GTP</name>
        <dbReference type="ChEBI" id="CHEBI:37565"/>
    </ligand>
</feature>
<comment type="similarity">
    <text evidence="8">Belongs to the MobA family.</text>
</comment>
<evidence type="ECO:0000256" key="8">
    <source>
        <dbReference type="HAMAP-Rule" id="MF_00316"/>
    </source>
</evidence>
<dbReference type="HAMAP" id="MF_00316">
    <property type="entry name" value="MobA"/>
    <property type="match status" value="1"/>
</dbReference>
<dbReference type="Pfam" id="PF12804">
    <property type="entry name" value="NTP_transf_3"/>
    <property type="match status" value="1"/>
</dbReference>
<feature type="binding site" evidence="8">
    <location>
        <position position="293"/>
    </location>
    <ligand>
        <name>Mg(2+)</name>
        <dbReference type="ChEBI" id="CHEBI:18420"/>
    </ligand>
</feature>
<keyword evidence="11" id="KW-1185">Reference proteome</keyword>
<keyword evidence="1 8" id="KW-0963">Cytoplasm</keyword>
<dbReference type="AlphaFoldDB" id="A0A239I547"/>
<dbReference type="CDD" id="cd02503">
    <property type="entry name" value="MobA"/>
    <property type="match status" value="1"/>
</dbReference>
<dbReference type="Gene3D" id="3.90.550.10">
    <property type="entry name" value="Spore Coat Polysaccharide Biosynthesis Protein SpsA, Chain A"/>
    <property type="match status" value="1"/>
</dbReference>
<comment type="caution">
    <text evidence="8">Lacks conserved residue(s) required for the propagation of feature annotation.</text>
</comment>
<name>A0A239I547_9BACT</name>
<dbReference type="GO" id="GO:0061603">
    <property type="term" value="F:molybdenum cofactor guanylyltransferase activity"/>
    <property type="evidence" value="ECO:0007669"/>
    <property type="project" value="UniProtKB-EC"/>
</dbReference>
<evidence type="ECO:0000256" key="5">
    <source>
        <dbReference type="ARBA" id="ARBA00022842"/>
    </source>
</evidence>
<feature type="binding site" evidence="8">
    <location>
        <begin position="206"/>
        <end position="208"/>
    </location>
    <ligand>
        <name>GTP</name>
        <dbReference type="ChEBI" id="CHEBI:37565"/>
    </ligand>
</feature>
<keyword evidence="5 8" id="KW-0460">Magnesium</keyword>
<keyword evidence="2 8" id="KW-0808">Transferase</keyword>
<keyword evidence="7 8" id="KW-0501">Molybdenum cofactor biosynthesis</keyword>
<comment type="subcellular location">
    <subcellularLocation>
        <location evidence="8">Cytoplasm</location>
    </subcellularLocation>
</comment>
<dbReference type="GO" id="GO:0046872">
    <property type="term" value="F:metal ion binding"/>
    <property type="evidence" value="ECO:0007669"/>
    <property type="project" value="UniProtKB-KW"/>
</dbReference>
<evidence type="ECO:0000313" key="11">
    <source>
        <dbReference type="Proteomes" id="UP000198432"/>
    </source>
</evidence>
<evidence type="ECO:0000256" key="2">
    <source>
        <dbReference type="ARBA" id="ARBA00022679"/>
    </source>
</evidence>
<evidence type="ECO:0000256" key="1">
    <source>
        <dbReference type="ARBA" id="ARBA00022490"/>
    </source>
</evidence>
<dbReference type="RefSeq" id="WP_245842652.1">
    <property type="nucleotide sequence ID" value="NZ_FZOQ01000015.1"/>
</dbReference>
<dbReference type="InterPro" id="IPR025877">
    <property type="entry name" value="MobA-like_NTP_Trfase"/>
</dbReference>
<dbReference type="EMBL" id="FZOQ01000015">
    <property type="protein sequence ID" value="SNS88193.1"/>
    <property type="molecule type" value="Genomic_DNA"/>
</dbReference>
<evidence type="ECO:0000256" key="4">
    <source>
        <dbReference type="ARBA" id="ARBA00022741"/>
    </source>
</evidence>
<feature type="binding site" evidence="8">
    <location>
        <position position="293"/>
    </location>
    <ligand>
        <name>GTP</name>
        <dbReference type="ChEBI" id="CHEBI:37565"/>
    </ligand>
</feature>
<feature type="domain" description="MobA-like NTP transferase" evidence="9">
    <location>
        <begin position="203"/>
        <end position="358"/>
    </location>
</feature>
<comment type="cofactor">
    <cofactor evidence="8">
        <name>Mg(2+)</name>
        <dbReference type="ChEBI" id="CHEBI:18420"/>
    </cofactor>
</comment>
<dbReference type="SUPFAM" id="SSF53448">
    <property type="entry name" value="Nucleotide-diphospho-sugar transferases"/>
    <property type="match status" value="1"/>
</dbReference>
<dbReference type="PANTHER" id="PTHR19136">
    <property type="entry name" value="MOLYBDENUM COFACTOR GUANYLYLTRANSFERASE"/>
    <property type="match status" value="1"/>
</dbReference>
<dbReference type="PANTHER" id="PTHR19136:SF81">
    <property type="entry name" value="MOLYBDENUM COFACTOR GUANYLYLTRANSFERASE"/>
    <property type="match status" value="1"/>
</dbReference>
<feature type="binding site" evidence="8">
    <location>
        <position position="264"/>
    </location>
    <ligand>
        <name>GTP</name>
        <dbReference type="ChEBI" id="CHEBI:37565"/>
    </ligand>
</feature>
<evidence type="ECO:0000256" key="6">
    <source>
        <dbReference type="ARBA" id="ARBA00023134"/>
    </source>
</evidence>
<proteinExistence type="inferred from homology"/>
<reference evidence="11" key="1">
    <citation type="submission" date="2017-06" db="EMBL/GenBank/DDBJ databases">
        <authorList>
            <person name="Varghese N."/>
            <person name="Submissions S."/>
        </authorList>
    </citation>
    <scope>NUCLEOTIDE SEQUENCE [LARGE SCALE GENOMIC DNA]</scope>
    <source>
        <strain evidence="11">NKM1</strain>
    </source>
</reference>
<keyword evidence="6 8" id="KW-0342">GTP-binding</keyword>
<evidence type="ECO:0000256" key="3">
    <source>
        <dbReference type="ARBA" id="ARBA00022723"/>
    </source>
</evidence>
<comment type="domain">
    <text evidence="8">The N-terminal domain determines nucleotide recognition and specific binding, while the C-terminal domain determines the specific binding to the target protein.</text>
</comment>
<keyword evidence="4 8" id="KW-0547">Nucleotide-binding</keyword>
<evidence type="ECO:0000313" key="10">
    <source>
        <dbReference type="EMBL" id="SNS88193.1"/>
    </source>
</evidence>
<dbReference type="InterPro" id="IPR029044">
    <property type="entry name" value="Nucleotide-diphossugar_trans"/>
</dbReference>
<dbReference type="Proteomes" id="UP000198432">
    <property type="component" value="Unassembled WGS sequence"/>
</dbReference>